<accession>A0ABD1SKQ9</accession>
<evidence type="ECO:0000313" key="2">
    <source>
        <dbReference type="Proteomes" id="UP001604277"/>
    </source>
</evidence>
<proteinExistence type="predicted"/>
<keyword evidence="2" id="KW-1185">Reference proteome</keyword>
<dbReference type="Proteomes" id="UP001604277">
    <property type="component" value="Unassembled WGS sequence"/>
</dbReference>
<organism evidence="1 2">
    <name type="scientific">Forsythia ovata</name>
    <dbReference type="NCBI Taxonomy" id="205694"/>
    <lineage>
        <taxon>Eukaryota</taxon>
        <taxon>Viridiplantae</taxon>
        <taxon>Streptophyta</taxon>
        <taxon>Embryophyta</taxon>
        <taxon>Tracheophyta</taxon>
        <taxon>Spermatophyta</taxon>
        <taxon>Magnoliopsida</taxon>
        <taxon>eudicotyledons</taxon>
        <taxon>Gunneridae</taxon>
        <taxon>Pentapetalae</taxon>
        <taxon>asterids</taxon>
        <taxon>lamiids</taxon>
        <taxon>Lamiales</taxon>
        <taxon>Oleaceae</taxon>
        <taxon>Forsythieae</taxon>
        <taxon>Forsythia</taxon>
    </lineage>
</organism>
<dbReference type="PANTHER" id="PTHR22928">
    <property type="entry name" value="TELOMERE-ASSOCIATED PROTEIN RIF1"/>
    <property type="match status" value="1"/>
</dbReference>
<reference evidence="2" key="1">
    <citation type="submission" date="2024-07" db="EMBL/GenBank/DDBJ databases">
        <title>Two chromosome-level genome assemblies of Korean endemic species Abeliophyllum distichum and Forsythia ovata (Oleaceae).</title>
        <authorList>
            <person name="Jang H."/>
        </authorList>
    </citation>
    <scope>NUCLEOTIDE SEQUENCE [LARGE SCALE GENOMIC DNA]</scope>
</reference>
<sequence>MRELSNVWAPPIYRRLVSVDKRDRDISVRCLLKIRSSISPPPLTLCKALVIDVKKKLFSARKELMEAWGWLIRLLGPYATKNKHLVNEMLKLLEHTLSDFDSLVQIASLILEKIDRLREDRNRGGLNWRDGPVRGDGSIEEMD</sequence>
<dbReference type="PANTHER" id="PTHR22928:SF3">
    <property type="entry name" value="TELOMERE-ASSOCIATED PROTEIN RIF1"/>
    <property type="match status" value="1"/>
</dbReference>
<dbReference type="EMBL" id="JBFOLJ010000010">
    <property type="protein sequence ID" value="KAL2501076.1"/>
    <property type="molecule type" value="Genomic_DNA"/>
</dbReference>
<protein>
    <submittedName>
        <fullName evidence="1">Uncharacterized protein</fullName>
    </submittedName>
</protein>
<dbReference type="AlphaFoldDB" id="A0ABD1SKQ9"/>
<gene>
    <name evidence="1" type="ORF">Fot_34924</name>
</gene>
<comment type="caution">
    <text evidence="1">The sequence shown here is derived from an EMBL/GenBank/DDBJ whole genome shotgun (WGS) entry which is preliminary data.</text>
</comment>
<evidence type="ECO:0000313" key="1">
    <source>
        <dbReference type="EMBL" id="KAL2501076.1"/>
    </source>
</evidence>
<name>A0ABD1SKQ9_9LAMI</name>